<dbReference type="OrthoDB" id="6504658at2"/>
<dbReference type="EMBL" id="PGCP01000010">
    <property type="protein sequence ID" value="PJC93752.1"/>
    <property type="molecule type" value="Genomic_DNA"/>
</dbReference>
<organism evidence="1 2">
    <name type="scientific">Aeromonas lusitana</name>
    <dbReference type="NCBI Taxonomy" id="931529"/>
    <lineage>
        <taxon>Bacteria</taxon>
        <taxon>Pseudomonadati</taxon>
        <taxon>Pseudomonadota</taxon>
        <taxon>Gammaproteobacteria</taxon>
        <taxon>Aeromonadales</taxon>
        <taxon>Aeromonadaceae</taxon>
        <taxon>Aeromonas</taxon>
    </lineage>
</organism>
<protein>
    <submittedName>
        <fullName evidence="1">Uncharacterized protein</fullName>
    </submittedName>
</protein>
<evidence type="ECO:0000313" key="2">
    <source>
        <dbReference type="Proteomes" id="UP000232060"/>
    </source>
</evidence>
<comment type="caution">
    <text evidence="1">The sequence shown here is derived from an EMBL/GenBank/DDBJ whole genome shotgun (WGS) entry which is preliminary data.</text>
</comment>
<keyword evidence="2" id="KW-1185">Reference proteome</keyword>
<name>A0A2M8HB04_9GAMM</name>
<dbReference type="AlphaFoldDB" id="A0A2M8HB04"/>
<reference evidence="1 2" key="1">
    <citation type="submission" date="2017-11" db="EMBL/GenBank/DDBJ databases">
        <title>Draft genome sequence of environmental isolate Aeromonas lusitania sp. nov. MDC 2473.</title>
        <authorList>
            <person name="Colston S.M."/>
            <person name="Navarro A."/>
            <person name="Martinez-Murcia A.J."/>
            <person name="Graf J."/>
        </authorList>
    </citation>
    <scope>NUCLEOTIDE SEQUENCE [LARGE SCALE GENOMIC DNA]</scope>
    <source>
        <strain evidence="1 2">MDC 2473</strain>
    </source>
</reference>
<gene>
    <name evidence="1" type="ORF">CUC44_07235</name>
</gene>
<evidence type="ECO:0000313" key="1">
    <source>
        <dbReference type="EMBL" id="PJC93752.1"/>
    </source>
</evidence>
<accession>A0A2M8HB04</accession>
<sequence length="153" mass="16960">MTERQAPRLSLILGEQTSRLEIIQQDGVSETYPLAFGLDAMTPSPFRRDPPSALELEQAIMVVEDVLMPLAARIPPHETVVLHSPYPLADKLGSQELSRESVEQLFGQFAAMVEGDPLAAANLPKARHFAATLLILREWMHHLDARQVILADS</sequence>
<dbReference type="RefSeq" id="WP_100859306.1">
    <property type="nucleotide sequence ID" value="NZ_PGCP01000010.1"/>
</dbReference>
<proteinExistence type="predicted"/>
<dbReference type="Proteomes" id="UP000232060">
    <property type="component" value="Unassembled WGS sequence"/>
</dbReference>